<accession>A0A9D3U7F1</accession>
<dbReference type="OrthoDB" id="1752139at2759"/>
<organism evidence="1 2">
    <name type="scientific">Gossypium stocksii</name>
    <dbReference type="NCBI Taxonomy" id="47602"/>
    <lineage>
        <taxon>Eukaryota</taxon>
        <taxon>Viridiplantae</taxon>
        <taxon>Streptophyta</taxon>
        <taxon>Embryophyta</taxon>
        <taxon>Tracheophyta</taxon>
        <taxon>Spermatophyta</taxon>
        <taxon>Magnoliopsida</taxon>
        <taxon>eudicotyledons</taxon>
        <taxon>Gunneridae</taxon>
        <taxon>Pentapetalae</taxon>
        <taxon>rosids</taxon>
        <taxon>malvids</taxon>
        <taxon>Malvales</taxon>
        <taxon>Malvaceae</taxon>
        <taxon>Malvoideae</taxon>
        <taxon>Gossypium</taxon>
    </lineage>
</organism>
<name>A0A9D3U7F1_9ROSI</name>
<protein>
    <submittedName>
        <fullName evidence="1">Uncharacterized protein</fullName>
    </submittedName>
</protein>
<reference evidence="1 2" key="1">
    <citation type="journal article" date="2021" name="Plant Biotechnol. J.">
        <title>Multi-omics assisted identification of the key and species-specific regulatory components of drought-tolerant mechanisms in Gossypium stocksii.</title>
        <authorList>
            <person name="Yu D."/>
            <person name="Ke L."/>
            <person name="Zhang D."/>
            <person name="Wu Y."/>
            <person name="Sun Y."/>
            <person name="Mei J."/>
            <person name="Sun J."/>
            <person name="Sun Y."/>
        </authorList>
    </citation>
    <scope>NUCLEOTIDE SEQUENCE [LARGE SCALE GENOMIC DNA]</scope>
    <source>
        <strain evidence="2">cv. E1</strain>
        <tissue evidence="1">Leaf</tissue>
    </source>
</reference>
<dbReference type="Proteomes" id="UP000828251">
    <property type="component" value="Unassembled WGS sequence"/>
</dbReference>
<evidence type="ECO:0000313" key="1">
    <source>
        <dbReference type="EMBL" id="KAH1031349.1"/>
    </source>
</evidence>
<dbReference type="AlphaFoldDB" id="A0A9D3U7F1"/>
<sequence>KNTIEPLAAEILRYHGASTIKFPKILYDGCGDPKDHLAYYTNHMNILGASDEVKFRAFSMNLEGL</sequence>
<proteinExistence type="predicted"/>
<comment type="caution">
    <text evidence="1">The sequence shown here is derived from an EMBL/GenBank/DDBJ whole genome shotgun (WGS) entry which is preliminary data.</text>
</comment>
<keyword evidence="2" id="KW-1185">Reference proteome</keyword>
<dbReference type="EMBL" id="JAIQCV010000013">
    <property type="protein sequence ID" value="KAH1031349.1"/>
    <property type="molecule type" value="Genomic_DNA"/>
</dbReference>
<gene>
    <name evidence="1" type="ORF">J1N35_043523</name>
</gene>
<feature type="non-terminal residue" evidence="1">
    <location>
        <position position="1"/>
    </location>
</feature>
<evidence type="ECO:0000313" key="2">
    <source>
        <dbReference type="Proteomes" id="UP000828251"/>
    </source>
</evidence>